<dbReference type="SUPFAM" id="SSF117987">
    <property type="entry name" value="CRISPR-associated protein"/>
    <property type="match status" value="2"/>
</dbReference>
<dbReference type="HOGENOM" id="CLU_080982_1_0_5"/>
<dbReference type="AlphaFoldDB" id="A5FZH9"/>
<dbReference type="KEGG" id="acr:Acry_1809"/>
<keyword evidence="2" id="KW-1185">Reference proteome</keyword>
<dbReference type="NCBIfam" id="TIGR01907">
    <property type="entry name" value="casE_Cse3"/>
    <property type="match status" value="1"/>
</dbReference>
<dbReference type="Gene3D" id="3.30.70.1200">
    <property type="entry name" value="Crispr-associated protein, domain 1"/>
    <property type="match status" value="1"/>
</dbReference>
<dbReference type="CDD" id="cd09727">
    <property type="entry name" value="Cas6_I-E"/>
    <property type="match status" value="1"/>
</dbReference>
<evidence type="ECO:0000313" key="1">
    <source>
        <dbReference type="EMBL" id="ABQ31011.1"/>
    </source>
</evidence>
<sequence length="228" mass="24732">MSTMWLSKARLNHDQKAVAALASVLVPEDGSARVAATHHLVWSLFAGDADRKRDFLWREERPGHFLILSPDRPGDGGGLCTVESKEFAPALSAGDRLGFSLRANAVVSRGEPGSGRGKRHDVVMDVLRHHPKGERASHRLGLVTEVGAAWLVRQGERHGFVVEGQPACDGYEAIRVLRGRGEKPLTFSQIDFAGVLSVTDPARFIAAIGHGFGRARAFGCGLMLIRRV</sequence>
<dbReference type="SMART" id="SM01101">
    <property type="entry name" value="CRISPR_assoc"/>
    <property type="match status" value="1"/>
</dbReference>
<dbReference type="Proteomes" id="UP000000245">
    <property type="component" value="Chromosome"/>
</dbReference>
<dbReference type="InterPro" id="IPR010179">
    <property type="entry name" value="CRISPR-assoc_prot_Cse3"/>
</dbReference>
<dbReference type="EMBL" id="CP000697">
    <property type="protein sequence ID" value="ABQ31011.1"/>
    <property type="molecule type" value="Genomic_DNA"/>
</dbReference>
<dbReference type="Gene3D" id="3.30.70.1210">
    <property type="entry name" value="Crispr-associated protein, domain 2"/>
    <property type="match status" value="1"/>
</dbReference>
<reference evidence="1 2" key="1">
    <citation type="submission" date="2007-05" db="EMBL/GenBank/DDBJ databases">
        <title>Complete sequence of chromosome of Acidiphilium cryptum JF-5.</title>
        <authorList>
            <consortium name="US DOE Joint Genome Institute"/>
            <person name="Copeland A."/>
            <person name="Lucas S."/>
            <person name="Lapidus A."/>
            <person name="Barry K."/>
            <person name="Detter J.C."/>
            <person name="Glavina del Rio T."/>
            <person name="Hammon N."/>
            <person name="Israni S."/>
            <person name="Dalin E."/>
            <person name="Tice H."/>
            <person name="Pitluck S."/>
            <person name="Sims D."/>
            <person name="Brettin T."/>
            <person name="Bruce D."/>
            <person name="Han C."/>
            <person name="Schmutz J."/>
            <person name="Larimer F."/>
            <person name="Land M."/>
            <person name="Hauser L."/>
            <person name="Kyrpides N."/>
            <person name="Kim E."/>
            <person name="Magnuson T."/>
            <person name="Richardson P."/>
        </authorList>
    </citation>
    <scope>NUCLEOTIDE SEQUENCE [LARGE SCALE GENOMIC DNA]</scope>
    <source>
        <strain evidence="1 2">JF-5</strain>
    </source>
</reference>
<dbReference type="eggNOG" id="ENOG5032TV5">
    <property type="taxonomic scope" value="Bacteria"/>
</dbReference>
<evidence type="ECO:0000313" key="2">
    <source>
        <dbReference type="Proteomes" id="UP000000245"/>
    </source>
</evidence>
<proteinExistence type="predicted"/>
<protein>
    <submittedName>
        <fullName evidence="1">CRISPR-associated protein, Cse3 family</fullName>
    </submittedName>
</protein>
<accession>A5FZH9</accession>
<name>A5FZH9_ACICJ</name>
<dbReference type="STRING" id="349163.Acry_1809"/>
<organism evidence="1 2">
    <name type="scientific">Acidiphilium cryptum (strain JF-5)</name>
    <dbReference type="NCBI Taxonomy" id="349163"/>
    <lineage>
        <taxon>Bacteria</taxon>
        <taxon>Pseudomonadati</taxon>
        <taxon>Pseudomonadota</taxon>
        <taxon>Alphaproteobacteria</taxon>
        <taxon>Acetobacterales</taxon>
        <taxon>Acidocellaceae</taxon>
        <taxon>Acidiphilium</taxon>
    </lineage>
</organism>
<dbReference type="Pfam" id="PF08798">
    <property type="entry name" value="CRISPR_assoc"/>
    <property type="match status" value="1"/>
</dbReference>
<gene>
    <name evidence="1" type="ordered locus">Acry_1809</name>
</gene>